<dbReference type="EMBL" id="QFNK01000024">
    <property type="protein sequence ID" value="PZO88226.1"/>
    <property type="molecule type" value="Genomic_DNA"/>
</dbReference>
<reference evidence="2 3" key="1">
    <citation type="submission" date="2017-08" db="EMBL/GenBank/DDBJ databases">
        <title>Infants hospitalized years apart are colonized by the same room-sourced microbial strains.</title>
        <authorList>
            <person name="Brooks B."/>
            <person name="Olm M.R."/>
            <person name="Firek B.A."/>
            <person name="Baker R."/>
            <person name="Thomas B.C."/>
            <person name="Morowitz M.J."/>
            <person name="Banfield J.F."/>
        </authorList>
    </citation>
    <scope>NUCLEOTIDE SEQUENCE [LARGE SCALE GENOMIC DNA]</scope>
    <source>
        <strain evidence="2">S2_018_000_R2_104</strain>
    </source>
</reference>
<feature type="region of interest" description="Disordered" evidence="1">
    <location>
        <begin position="575"/>
        <end position="700"/>
    </location>
</feature>
<feature type="compositionally biased region" description="Basic and acidic residues" evidence="1">
    <location>
        <begin position="582"/>
        <end position="599"/>
    </location>
</feature>
<dbReference type="AlphaFoldDB" id="A0A2W5A3V9"/>
<feature type="compositionally biased region" description="Pro residues" evidence="1">
    <location>
        <begin position="614"/>
        <end position="631"/>
    </location>
</feature>
<evidence type="ECO:0000313" key="3">
    <source>
        <dbReference type="Proteomes" id="UP000249557"/>
    </source>
</evidence>
<comment type="caution">
    <text evidence="2">The sequence shown here is derived from an EMBL/GenBank/DDBJ whole genome shotgun (WGS) entry which is preliminary data.</text>
</comment>
<evidence type="ECO:0000256" key="1">
    <source>
        <dbReference type="SAM" id="MobiDB-lite"/>
    </source>
</evidence>
<feature type="compositionally biased region" description="Basic and acidic residues" evidence="1">
    <location>
        <begin position="638"/>
        <end position="649"/>
    </location>
</feature>
<proteinExistence type="predicted"/>
<feature type="compositionally biased region" description="Basic and acidic residues" evidence="1">
    <location>
        <begin position="682"/>
        <end position="700"/>
    </location>
</feature>
<evidence type="ECO:0000313" key="2">
    <source>
        <dbReference type="EMBL" id="PZO88226.1"/>
    </source>
</evidence>
<organism evidence="2 3">
    <name type="scientific">Micavibrio aeruginosavorus</name>
    <dbReference type="NCBI Taxonomy" id="349221"/>
    <lineage>
        <taxon>Bacteria</taxon>
        <taxon>Pseudomonadati</taxon>
        <taxon>Bdellovibrionota</taxon>
        <taxon>Bdellovibrionia</taxon>
        <taxon>Bdellovibrionales</taxon>
        <taxon>Pseudobdellovibrionaceae</taxon>
        <taxon>Micavibrio</taxon>
    </lineage>
</organism>
<name>A0A2W5A3V9_9BACT</name>
<sequence length="850" mass="90756">MLAPSLNKIAEQPDDTLIDEINDPAVRLAARHLVTRHRSGQTFDISAFDVPHAALVSISEQLEEAGVSHAMSSPLIAGLRRYIMSTGGSFVRAVNAKPVVIRLMVGNRMPDRRFENGMTELSFIGSSEVRVEGASSINVRATPTGTATTSNAADVDAMFANVKGTHLWVRFEAPTKQDLDGLMTSMEAALAGAAQSLGGAMSAGDFKELLEKLQAEGALTPAAQSLIENLIALQEGAGKLSADTIAEIVGNISALIESAKETGLIPPELVQAVMTSMAELPENAAIADFLAEQGFEAIVADNDNLLPEQKLEELMEKIEALQDLEGLDPEIQDKIAELLEQVQEGLDAENPDIQAVLATLTEGLAELAANENVPQTLFDSIGEILPEIASLKEDVANNAAMEMTQGEQLLEIIEDIASKIESGEMSPEDVAPELAELIEQMGGVDAILNKEGREARIETLSNALASENSSLTLAIQAAMPVIAEIKSLPAALAETVSASMRTITPSASVPASPVSNYISGASGWSSSSVRNVESVSRPLSQPAANTPNIVSFVPVMPSFSVREVFTAVQVVTKNTPSAPKQEAPKPEVKKDAPKEDSKKPAPLPLPKNDGVKPQPAPADPKPNPKPQPQPVPANDIPAPKEKGEPKPIPDGKIPSLPESHAPKNPILEPAVNDKPQPAPEKPSTDPSHDKKDCCSPEAKRSLEQKFEEINANSDSTKLHVKGDDVVITNKDGQVITTISVKEYHENERKAEEVRDLVKEINEGQKITSLDIERQLAELPSGGMHVHFNGCCGTGSNGGKTSVENDNDNISKHMTVVKDGIKSKDVSVKKMQEDEITKKMTQAFGYSDFKI</sequence>
<gene>
    <name evidence="2" type="ORF">DI626_02240</name>
</gene>
<protein>
    <submittedName>
        <fullName evidence="2">Uncharacterized protein</fullName>
    </submittedName>
</protein>
<dbReference type="Proteomes" id="UP000249557">
    <property type="component" value="Unassembled WGS sequence"/>
</dbReference>
<accession>A0A2W5A3V9</accession>